<dbReference type="OrthoDB" id="10042665at2759"/>
<dbReference type="SUPFAM" id="SSF52540">
    <property type="entry name" value="P-loop containing nucleoside triphosphate hydrolases"/>
    <property type="match status" value="1"/>
</dbReference>
<dbReference type="PANTHER" id="PTHR45991">
    <property type="entry name" value="PACHYTENE CHECKPOINT PROTEIN 2"/>
    <property type="match status" value="1"/>
</dbReference>
<dbReference type="AlphaFoldDB" id="U6JMM0"/>
<evidence type="ECO:0000256" key="1">
    <source>
        <dbReference type="ARBA" id="ARBA00022741"/>
    </source>
</evidence>
<dbReference type="RefSeq" id="XP_013252564.1">
    <property type="nucleotide sequence ID" value="XM_013397110.1"/>
</dbReference>
<evidence type="ECO:0000313" key="5">
    <source>
        <dbReference type="Proteomes" id="UP000018050"/>
    </source>
</evidence>
<evidence type="ECO:0000256" key="2">
    <source>
        <dbReference type="ARBA" id="ARBA00022840"/>
    </source>
</evidence>
<keyword evidence="4" id="KW-0675">Receptor</keyword>
<feature type="compositionally biased region" description="Low complexity" evidence="3">
    <location>
        <begin position="1"/>
        <end position="19"/>
    </location>
</feature>
<sequence length="283" mass="30361">MQPSLSFSSRSPSTASGGSDCSVVRQPKVELCCEICVKLEAKVPFQAIIDAANCWLASSGLTVALGFHCPSRVGVPLLARACSSICIEPANLRTFSVSSQLSSSSSSNGGGGGCNSNNSSKDMNCLSAAFLGSCRSSIESHPVIFPYCQAHITVFPYKLHEGTKECGVVGSDEEEDFENTTANAAATNPLTTTPTATEETTTAATSLFKQWKLPNKEFENIWENLHFEKGEKEILLEYTATALLFSARNVNTKLIAWNRMVLLHGPPGSGKQKNIFSSFLLCE</sequence>
<dbReference type="PANTHER" id="PTHR45991:SF1">
    <property type="entry name" value="PACHYTENE CHECKPOINT PROTEIN 2 HOMOLOG"/>
    <property type="match status" value="1"/>
</dbReference>
<dbReference type="GO" id="GO:0051598">
    <property type="term" value="P:meiotic recombination checkpoint signaling"/>
    <property type="evidence" value="ECO:0007669"/>
    <property type="project" value="TreeGrafter"/>
</dbReference>
<keyword evidence="2" id="KW-0067">ATP-binding</keyword>
<protein>
    <submittedName>
        <fullName evidence="4">Thyroid hormone receptor interactor, putative</fullName>
    </submittedName>
</protein>
<dbReference type="GO" id="GO:0007131">
    <property type="term" value="P:reciprocal meiotic recombination"/>
    <property type="evidence" value="ECO:0007669"/>
    <property type="project" value="TreeGrafter"/>
</dbReference>
<dbReference type="EMBL" id="HG670514">
    <property type="protein sequence ID" value="CDJ26784.1"/>
    <property type="molecule type" value="Genomic_DNA"/>
</dbReference>
<keyword evidence="5" id="KW-1185">Reference proteome</keyword>
<name>U6JMM0_EIMAC</name>
<reference evidence="4" key="2">
    <citation type="submission" date="2013-10" db="EMBL/GenBank/DDBJ databases">
        <authorList>
            <person name="Aslett M."/>
        </authorList>
    </citation>
    <scope>NUCLEOTIDE SEQUENCE</scope>
    <source>
        <strain evidence="4">Houghton</strain>
    </source>
</reference>
<reference evidence="4" key="1">
    <citation type="submission" date="2013-10" db="EMBL/GenBank/DDBJ databases">
        <title>Genomic analysis of the causative agents of coccidiosis in chickens.</title>
        <authorList>
            <person name="Reid A.J."/>
            <person name="Blake D."/>
            <person name="Billington K."/>
            <person name="Browne H."/>
            <person name="Dunn M."/>
            <person name="Hung S."/>
            <person name="Kawahara F."/>
            <person name="Miranda-Saavedra D."/>
            <person name="Mourier T."/>
            <person name="Nagra H."/>
            <person name="Otto T.D."/>
            <person name="Rawlings N."/>
            <person name="Sanchez A."/>
            <person name="Sanders M."/>
            <person name="Subramaniam C."/>
            <person name="Tay Y."/>
            <person name="Dear P."/>
            <person name="Doerig C."/>
            <person name="Gruber A."/>
            <person name="Parkinson J."/>
            <person name="Shirley M."/>
            <person name="Wan K.L."/>
            <person name="Berriman M."/>
            <person name="Tomley F."/>
            <person name="Pain A."/>
        </authorList>
    </citation>
    <scope>NUCLEOTIDE SEQUENCE</scope>
    <source>
        <strain evidence="4">Houghton</strain>
    </source>
</reference>
<evidence type="ECO:0000256" key="3">
    <source>
        <dbReference type="SAM" id="MobiDB-lite"/>
    </source>
</evidence>
<dbReference type="GeneID" id="25270163"/>
<feature type="region of interest" description="Disordered" evidence="3">
    <location>
        <begin position="1"/>
        <end position="21"/>
    </location>
</feature>
<gene>
    <name evidence="4" type="ORF">EAH_00020930</name>
</gene>
<dbReference type="VEuPathDB" id="ToxoDB:EAH_00020930"/>
<dbReference type="Proteomes" id="UP000018050">
    <property type="component" value="Unassembled WGS sequence"/>
</dbReference>
<dbReference type="InterPro" id="IPR027417">
    <property type="entry name" value="P-loop_NTPase"/>
</dbReference>
<dbReference type="InterPro" id="IPR044539">
    <property type="entry name" value="Pch2-like"/>
</dbReference>
<dbReference type="GO" id="GO:0005634">
    <property type="term" value="C:nucleus"/>
    <property type="evidence" value="ECO:0007669"/>
    <property type="project" value="TreeGrafter"/>
</dbReference>
<evidence type="ECO:0000313" key="4">
    <source>
        <dbReference type="EMBL" id="CDJ26784.1"/>
    </source>
</evidence>
<keyword evidence="1" id="KW-0547">Nucleotide-binding</keyword>
<organism evidence="4 5">
    <name type="scientific">Eimeria acervulina</name>
    <name type="common">Coccidian parasite</name>
    <dbReference type="NCBI Taxonomy" id="5801"/>
    <lineage>
        <taxon>Eukaryota</taxon>
        <taxon>Sar</taxon>
        <taxon>Alveolata</taxon>
        <taxon>Apicomplexa</taxon>
        <taxon>Conoidasida</taxon>
        <taxon>Coccidia</taxon>
        <taxon>Eucoccidiorida</taxon>
        <taxon>Eimeriorina</taxon>
        <taxon>Eimeriidae</taxon>
        <taxon>Eimeria</taxon>
    </lineage>
</organism>
<dbReference type="GO" id="GO:0005694">
    <property type="term" value="C:chromosome"/>
    <property type="evidence" value="ECO:0007669"/>
    <property type="project" value="TreeGrafter"/>
</dbReference>
<accession>U6JMM0</accession>
<dbReference type="GO" id="GO:0005524">
    <property type="term" value="F:ATP binding"/>
    <property type="evidence" value="ECO:0007669"/>
    <property type="project" value="UniProtKB-KW"/>
</dbReference>
<proteinExistence type="predicted"/>